<reference evidence="1 2" key="1">
    <citation type="submission" date="2020-10" db="EMBL/GenBank/DDBJ databases">
        <title>Whole genome sequence of oil-degrading bacteria Rhodococcus pyridinivorans strain 5Ap.</title>
        <authorList>
            <person name="Akhremchuk A.E."/>
            <person name="Valentovich L.N."/>
            <person name="Charniauskaya M.I."/>
            <person name="Bukliarevich H.A."/>
            <person name="Titok M.A."/>
        </authorList>
    </citation>
    <scope>NUCLEOTIDE SEQUENCE [LARGE SCALE GENOMIC DNA]</scope>
    <source>
        <strain evidence="1 2">5Ap</strain>
    </source>
</reference>
<sequence length="52" mass="5954">MSPRRTDVIVQLRVRQATPDPVFGPLQRWPELHADPGDWTEHPLIHGYGGPR</sequence>
<protein>
    <submittedName>
        <fullName evidence="1">Uncharacterized protein</fullName>
    </submittedName>
</protein>
<dbReference type="RefSeq" id="WP_193903157.1">
    <property type="nucleotide sequence ID" value="NZ_CP063450.1"/>
</dbReference>
<evidence type="ECO:0000313" key="1">
    <source>
        <dbReference type="EMBL" id="QOV99528.1"/>
    </source>
</evidence>
<dbReference type="AlphaFoldDB" id="A0A7M2XNX7"/>
<keyword evidence="2" id="KW-1185">Reference proteome</keyword>
<dbReference type="EMBL" id="CP063450">
    <property type="protein sequence ID" value="QOV99528.1"/>
    <property type="molecule type" value="Genomic_DNA"/>
</dbReference>
<proteinExistence type="predicted"/>
<gene>
    <name evidence="1" type="ORF">INP59_03760</name>
</gene>
<dbReference type="Proteomes" id="UP000593818">
    <property type="component" value="Chromosome"/>
</dbReference>
<evidence type="ECO:0000313" key="2">
    <source>
        <dbReference type="Proteomes" id="UP000593818"/>
    </source>
</evidence>
<name>A0A7M2XNX7_9NOCA</name>
<organism evidence="1 2">
    <name type="scientific">Rhodococcus pyridinivorans</name>
    <dbReference type="NCBI Taxonomy" id="103816"/>
    <lineage>
        <taxon>Bacteria</taxon>
        <taxon>Bacillati</taxon>
        <taxon>Actinomycetota</taxon>
        <taxon>Actinomycetes</taxon>
        <taxon>Mycobacteriales</taxon>
        <taxon>Nocardiaceae</taxon>
        <taxon>Rhodococcus</taxon>
    </lineage>
</organism>
<accession>A0A7M2XNX7</accession>